<gene>
    <name evidence="2" type="ORF">ACFSYJ_01285</name>
</gene>
<protein>
    <recommendedName>
        <fullName evidence="4">Prevent-host-death family protein</fullName>
    </recommendedName>
</protein>
<evidence type="ECO:0000313" key="2">
    <source>
        <dbReference type="EMBL" id="MFD2457207.1"/>
    </source>
</evidence>
<organism evidence="2 3">
    <name type="scientific">Amycolatopsis samaneae</name>
    <dbReference type="NCBI Taxonomy" id="664691"/>
    <lineage>
        <taxon>Bacteria</taxon>
        <taxon>Bacillati</taxon>
        <taxon>Actinomycetota</taxon>
        <taxon>Actinomycetes</taxon>
        <taxon>Pseudonocardiales</taxon>
        <taxon>Pseudonocardiaceae</taxon>
        <taxon>Amycolatopsis</taxon>
    </lineage>
</organism>
<feature type="region of interest" description="Disordered" evidence="1">
    <location>
        <begin position="43"/>
        <end position="64"/>
    </location>
</feature>
<evidence type="ECO:0000313" key="3">
    <source>
        <dbReference type="Proteomes" id="UP001597419"/>
    </source>
</evidence>
<proteinExistence type="predicted"/>
<dbReference type="EMBL" id="JBHUKU010000001">
    <property type="protein sequence ID" value="MFD2457207.1"/>
    <property type="molecule type" value="Genomic_DNA"/>
</dbReference>
<dbReference type="Proteomes" id="UP001597419">
    <property type="component" value="Unassembled WGS sequence"/>
</dbReference>
<comment type="caution">
    <text evidence="2">The sequence shown here is derived from an EMBL/GenBank/DDBJ whole genome shotgun (WGS) entry which is preliminary data.</text>
</comment>
<evidence type="ECO:0000256" key="1">
    <source>
        <dbReference type="SAM" id="MobiDB-lite"/>
    </source>
</evidence>
<accession>A0ABW5G6S8</accession>
<name>A0ABW5G6S8_9PSEU</name>
<dbReference type="RefSeq" id="WP_345402429.1">
    <property type="nucleotide sequence ID" value="NZ_BAABHG010000013.1"/>
</dbReference>
<keyword evidence="3" id="KW-1185">Reference proteome</keyword>
<reference evidence="3" key="1">
    <citation type="journal article" date="2019" name="Int. J. Syst. Evol. Microbiol.">
        <title>The Global Catalogue of Microorganisms (GCM) 10K type strain sequencing project: providing services to taxonomists for standard genome sequencing and annotation.</title>
        <authorList>
            <consortium name="The Broad Institute Genomics Platform"/>
            <consortium name="The Broad Institute Genome Sequencing Center for Infectious Disease"/>
            <person name="Wu L."/>
            <person name="Ma J."/>
        </authorList>
    </citation>
    <scope>NUCLEOTIDE SEQUENCE [LARGE SCALE GENOMIC DNA]</scope>
    <source>
        <strain evidence="3">CGMCC 4.7643</strain>
    </source>
</reference>
<sequence>MAGQGAPRRIEVARLPHDIVALIDALPPGENLLLTRDGEPIATISGTPRTAGGRATEHPPPASGNVTVVVTAMKLSESARASLSGQLGGDYLVLDLKSAPESADVLLVPPISPQLIAGLRSQFPKARVIIAEIEDEELGVRYDGPVRRLLDAGADTYFPSGSIPHLARRLDRTVTHFDNQLTGATPAPLVLESPRDHDSPAGG</sequence>
<evidence type="ECO:0008006" key="4">
    <source>
        <dbReference type="Google" id="ProtNLM"/>
    </source>
</evidence>